<organism evidence="2 3">
    <name type="scientific">Nonomuraea turkmeniaca</name>
    <dbReference type="NCBI Taxonomy" id="103838"/>
    <lineage>
        <taxon>Bacteria</taxon>
        <taxon>Bacillati</taxon>
        <taxon>Actinomycetota</taxon>
        <taxon>Actinomycetes</taxon>
        <taxon>Streptosporangiales</taxon>
        <taxon>Streptosporangiaceae</taxon>
        <taxon>Nonomuraea</taxon>
    </lineage>
</organism>
<accession>A0A5S4FHL0</accession>
<feature type="compositionally biased region" description="Basic residues" evidence="1">
    <location>
        <begin position="1"/>
        <end position="20"/>
    </location>
</feature>
<dbReference type="Proteomes" id="UP000309128">
    <property type="component" value="Unassembled WGS sequence"/>
</dbReference>
<proteinExistence type="predicted"/>
<protein>
    <submittedName>
        <fullName evidence="2">Uncharacterized protein</fullName>
    </submittedName>
</protein>
<dbReference type="OrthoDB" id="165209at2"/>
<evidence type="ECO:0000313" key="3">
    <source>
        <dbReference type="Proteomes" id="UP000309128"/>
    </source>
</evidence>
<dbReference type="AlphaFoldDB" id="A0A5S4FHL0"/>
<evidence type="ECO:0000313" key="2">
    <source>
        <dbReference type="EMBL" id="TMR19423.1"/>
    </source>
</evidence>
<dbReference type="EMBL" id="VCKY01000062">
    <property type="protein sequence ID" value="TMR19423.1"/>
    <property type="molecule type" value="Genomic_DNA"/>
</dbReference>
<name>A0A5S4FHL0_9ACTN</name>
<feature type="region of interest" description="Disordered" evidence="1">
    <location>
        <begin position="1"/>
        <end position="29"/>
    </location>
</feature>
<feature type="region of interest" description="Disordered" evidence="1">
    <location>
        <begin position="66"/>
        <end position="87"/>
    </location>
</feature>
<comment type="caution">
    <text evidence="2">The sequence shown here is derived from an EMBL/GenBank/DDBJ whole genome shotgun (WGS) entry which is preliminary data.</text>
</comment>
<reference evidence="2 3" key="1">
    <citation type="submission" date="2019-05" db="EMBL/GenBank/DDBJ databases">
        <title>Draft genome sequence of Nonomuraea turkmeniaca DSM 43926.</title>
        <authorList>
            <person name="Saricaoglu S."/>
            <person name="Isik K."/>
        </authorList>
    </citation>
    <scope>NUCLEOTIDE SEQUENCE [LARGE SCALE GENOMIC DNA]</scope>
    <source>
        <strain evidence="2 3">DSM 43926</strain>
    </source>
</reference>
<keyword evidence="3" id="KW-1185">Reference proteome</keyword>
<sequence length="87" mass="9904">MMRPAHRARASRLGKLKSTRGYKPPRYGHSLRKFRRSTDVVSVFPDRAAIIRLVGASSCRREELERRGSRLTTGGQGSILGRRVEPW</sequence>
<gene>
    <name evidence="2" type="ORF">ETD86_19870</name>
</gene>
<evidence type="ECO:0000256" key="1">
    <source>
        <dbReference type="SAM" id="MobiDB-lite"/>
    </source>
</evidence>